<feature type="region of interest" description="Disordered" evidence="5">
    <location>
        <begin position="274"/>
        <end position="298"/>
    </location>
</feature>
<feature type="region of interest" description="Disordered" evidence="5">
    <location>
        <begin position="120"/>
        <end position="178"/>
    </location>
</feature>
<dbReference type="PROSITE" id="PS51203">
    <property type="entry name" value="CS"/>
    <property type="match status" value="1"/>
</dbReference>
<dbReference type="PROSITE" id="PS51048">
    <property type="entry name" value="SGS"/>
    <property type="match status" value="1"/>
</dbReference>
<keyword evidence="3 4" id="KW-0802">TPR repeat</keyword>
<evidence type="ECO:0000313" key="8">
    <source>
        <dbReference type="EMBL" id="BBN10530.1"/>
    </source>
</evidence>
<evidence type="ECO:0000256" key="4">
    <source>
        <dbReference type="PROSITE-ProRule" id="PRU00339"/>
    </source>
</evidence>
<dbReference type="EMBL" id="LVLJ01000840">
    <property type="protein sequence ID" value="OAE32380.1"/>
    <property type="molecule type" value="Genomic_DNA"/>
</dbReference>
<feature type="domain" description="SGS" evidence="6">
    <location>
        <begin position="287"/>
        <end position="378"/>
    </location>
</feature>
<feature type="repeat" description="TPR" evidence="4">
    <location>
        <begin position="36"/>
        <end position="69"/>
    </location>
</feature>
<dbReference type="SMART" id="SM00028">
    <property type="entry name" value="TPR"/>
    <property type="match status" value="3"/>
</dbReference>
<feature type="compositionally biased region" description="Polar residues" evidence="5">
    <location>
        <begin position="282"/>
        <end position="292"/>
    </location>
</feature>
<reference evidence="11" key="3">
    <citation type="journal article" date="2020" name="Curr. Biol.">
        <title>Chromatin organization in early land plants reveals an ancestral association between H3K27me3, transposons, and constitutive heterochromatin.</title>
        <authorList>
            <person name="Montgomery S.A."/>
            <person name="Tanizawa Y."/>
            <person name="Galik B."/>
            <person name="Wang N."/>
            <person name="Ito T."/>
            <person name="Mochizuki T."/>
            <person name="Akimcheva S."/>
            <person name="Bowman J.L."/>
            <person name="Cognat V."/>
            <person name="Marechal-Drouard L."/>
            <person name="Ekker H."/>
            <person name="Hong S.F."/>
            <person name="Kohchi T."/>
            <person name="Lin S.S."/>
            <person name="Liu L.D."/>
            <person name="Nakamura Y."/>
            <person name="Valeeva L.R."/>
            <person name="Shakirov E.V."/>
            <person name="Shippen D.E."/>
            <person name="Wei W.L."/>
            <person name="Yagura M."/>
            <person name="Yamaoka S."/>
            <person name="Yamato K.T."/>
            <person name="Liu C."/>
            <person name="Berger F."/>
        </authorList>
    </citation>
    <scope>NUCLEOTIDE SEQUENCE [LARGE SCALE GENOMIC DNA]</scope>
    <source>
        <strain evidence="11">Tak-1</strain>
    </source>
</reference>
<evidence type="ECO:0000256" key="5">
    <source>
        <dbReference type="SAM" id="MobiDB-lite"/>
    </source>
</evidence>
<evidence type="ECO:0000256" key="2">
    <source>
        <dbReference type="ARBA" id="ARBA00022737"/>
    </source>
</evidence>
<keyword evidence="2" id="KW-0677">Repeat</keyword>
<evidence type="ECO:0000259" key="7">
    <source>
        <dbReference type="PROSITE" id="PS51203"/>
    </source>
</evidence>
<keyword evidence="10" id="KW-1185">Reference proteome</keyword>
<dbReference type="InterPro" id="IPR007699">
    <property type="entry name" value="SGS_dom"/>
</dbReference>
<dbReference type="EMBL" id="AP019870">
    <property type="protein sequence ID" value="BBN10530.1"/>
    <property type="molecule type" value="Genomic_DNA"/>
</dbReference>
<dbReference type="SUPFAM" id="SSF49764">
    <property type="entry name" value="HSP20-like chaperones"/>
    <property type="match status" value="1"/>
</dbReference>
<dbReference type="Pfam" id="PF04969">
    <property type="entry name" value="CS"/>
    <property type="match status" value="1"/>
</dbReference>
<proteinExistence type="inferred from homology"/>
<sequence>MAEELGRKADKAFVDEEYETSVQLYSDALQLNPSDAVLFASRAQAYLKLDRYMDAISDTNKAIELNPNLPKAYLRKGVACFNLEEYQTAKAAFEAGLQRDPNNPQLKNKIRECEAKLIEEASGDQQSGLKTPKPLSENPTPMETVKDGDVEATPMETANGGEETASPAAVQTPPPPAPPRYRHEFYQTSDTVVVTVFAKNIQADQLEIQFGEQILSLEIKVADGETYVLQNRLFGKIKPTECKYSRLSTKVEIRLVKAEPVQWKKLEYDPKLAELPAPKANPESSKGYPSSTKKTKDWDKLEAEVKKQEKDEKLEGDAALNKLFQDIYKDADEDTRRAMNKSFVESNGTVLSTNWKEVSSKQVEKSPPKGMEVKSWDQ</sequence>
<dbReference type="InterPro" id="IPR013105">
    <property type="entry name" value="TPR_2"/>
</dbReference>
<feature type="compositionally biased region" description="Basic and acidic residues" evidence="5">
    <location>
        <begin position="358"/>
        <end position="378"/>
    </location>
</feature>
<dbReference type="PROSITE" id="PS50005">
    <property type="entry name" value="TPR"/>
    <property type="match status" value="2"/>
</dbReference>
<dbReference type="Pfam" id="PF00515">
    <property type="entry name" value="TPR_1"/>
    <property type="match status" value="1"/>
</dbReference>
<dbReference type="GO" id="GO:0051087">
    <property type="term" value="F:protein-folding chaperone binding"/>
    <property type="evidence" value="ECO:0007669"/>
    <property type="project" value="InterPro"/>
</dbReference>
<dbReference type="Gene3D" id="1.25.40.10">
    <property type="entry name" value="Tetratricopeptide repeat domain"/>
    <property type="match status" value="1"/>
</dbReference>
<feature type="region of interest" description="Disordered" evidence="5">
    <location>
        <begin position="356"/>
        <end position="378"/>
    </location>
</feature>
<feature type="repeat" description="TPR" evidence="4">
    <location>
        <begin position="70"/>
        <end position="103"/>
    </location>
</feature>
<dbReference type="Pfam" id="PF07719">
    <property type="entry name" value="TPR_2"/>
    <property type="match status" value="1"/>
</dbReference>
<evidence type="ECO:0000313" key="10">
    <source>
        <dbReference type="Proteomes" id="UP000077202"/>
    </source>
</evidence>
<dbReference type="CDD" id="cd06466">
    <property type="entry name" value="p23_CS_SGT1_like"/>
    <property type="match status" value="1"/>
</dbReference>
<dbReference type="InterPro" id="IPR008978">
    <property type="entry name" value="HSP20-like_chaperone"/>
</dbReference>
<protein>
    <submittedName>
        <fullName evidence="9">Uncharacterized protein</fullName>
    </submittedName>
</protein>
<gene>
    <name evidence="9" type="ORF">AXG93_3017s1510</name>
    <name evidence="8" type="ORF">Mp_5g04260</name>
</gene>
<organism evidence="9 10">
    <name type="scientific">Marchantia polymorpha subsp. ruderalis</name>
    <dbReference type="NCBI Taxonomy" id="1480154"/>
    <lineage>
        <taxon>Eukaryota</taxon>
        <taxon>Viridiplantae</taxon>
        <taxon>Streptophyta</taxon>
        <taxon>Embryophyta</taxon>
        <taxon>Marchantiophyta</taxon>
        <taxon>Marchantiopsida</taxon>
        <taxon>Marchantiidae</taxon>
        <taxon>Marchantiales</taxon>
        <taxon>Marchantiaceae</taxon>
        <taxon>Marchantia</taxon>
    </lineage>
</organism>
<comment type="similarity">
    <text evidence="1">Belongs to the SGT1 family.</text>
</comment>
<dbReference type="Gene3D" id="2.60.40.790">
    <property type="match status" value="1"/>
</dbReference>
<dbReference type="SUPFAM" id="SSF48452">
    <property type="entry name" value="TPR-like"/>
    <property type="match status" value="1"/>
</dbReference>
<dbReference type="Proteomes" id="UP000077202">
    <property type="component" value="Unassembled WGS sequence"/>
</dbReference>
<dbReference type="Proteomes" id="UP001162541">
    <property type="component" value="Chromosome 5"/>
</dbReference>
<evidence type="ECO:0000313" key="11">
    <source>
        <dbReference type="Proteomes" id="UP001162541"/>
    </source>
</evidence>
<reference evidence="8" key="2">
    <citation type="journal article" date="2019" name="Curr. Biol.">
        <title>Chromatin organization in early land plants reveals an ancestral association between H3K27me3, transposons, and constitutive heterochromatin.</title>
        <authorList>
            <person name="Montgomery S.A."/>
            <person name="Tanizawa Y."/>
            <person name="Galik B."/>
            <person name="Wang N."/>
            <person name="Ito T."/>
            <person name="Mochizuki T."/>
            <person name="Akimcheva S."/>
            <person name="Bowman J."/>
            <person name="Cognat V."/>
            <person name="Drouard L."/>
            <person name="Ekker H."/>
            <person name="Houng S."/>
            <person name="Kohchi T."/>
            <person name="Lin S."/>
            <person name="Liu L.D."/>
            <person name="Nakamura Y."/>
            <person name="Valeeva L.R."/>
            <person name="Shakirov E.V."/>
            <person name="Shippen D.E."/>
            <person name="Wei W."/>
            <person name="Yagura M."/>
            <person name="Yamaoka S."/>
            <person name="Yamato K.T."/>
            <person name="Liu C."/>
            <person name="Berger F."/>
        </authorList>
    </citation>
    <scope>NUCLEOTIDE SEQUENCE [LARGE SCALE GENOMIC DNA]</scope>
    <source>
        <strain evidence="8">Tak-1</strain>
    </source>
</reference>
<dbReference type="InterPro" id="IPR007052">
    <property type="entry name" value="CS_dom"/>
</dbReference>
<name>A0A176WGM4_MARPO</name>
<dbReference type="AlphaFoldDB" id="A0A176WGM4"/>
<accession>A0A176WGM4</accession>
<feature type="domain" description="CS" evidence="7">
    <location>
        <begin position="178"/>
        <end position="267"/>
    </location>
</feature>
<dbReference type="PANTHER" id="PTHR45862">
    <property type="entry name" value="PROTEIN SGT1 HOMOLOG"/>
    <property type="match status" value="1"/>
</dbReference>
<evidence type="ECO:0000259" key="6">
    <source>
        <dbReference type="PROSITE" id="PS51048"/>
    </source>
</evidence>
<dbReference type="Pfam" id="PF05002">
    <property type="entry name" value="SGS"/>
    <property type="match status" value="1"/>
</dbReference>
<dbReference type="InterPro" id="IPR011990">
    <property type="entry name" value="TPR-like_helical_dom_sf"/>
</dbReference>
<reference evidence="9 10" key="1">
    <citation type="submission" date="2016-03" db="EMBL/GenBank/DDBJ databases">
        <title>Mechanisms controlling the formation of the plant cell surface in tip-growing cells are functionally conserved among land plants.</title>
        <authorList>
            <person name="Honkanen S."/>
            <person name="Jones V.A."/>
            <person name="Morieri G."/>
            <person name="Champion C."/>
            <person name="Hetherington A.J."/>
            <person name="Kelly S."/>
            <person name="Saint-Marcoux D."/>
            <person name="Proust H."/>
            <person name="Prescott H."/>
            <person name="Dolan L."/>
        </authorList>
    </citation>
    <scope>NUCLEOTIDE SEQUENCE [LARGE SCALE GENOMIC DNA]</scope>
    <source>
        <strain evidence="10">cv. Tak-1 and cv. Tak-2</strain>
        <tissue evidence="9">Whole gametophyte</tissue>
    </source>
</reference>
<dbReference type="EMBL" id="AP019870">
    <property type="protein sequence ID" value="BBN10531.1"/>
    <property type="molecule type" value="Genomic_DNA"/>
</dbReference>
<evidence type="ECO:0000313" key="9">
    <source>
        <dbReference type="EMBL" id="OAE32380.1"/>
    </source>
</evidence>
<evidence type="ECO:0000256" key="1">
    <source>
        <dbReference type="ARBA" id="ARBA00008509"/>
    </source>
</evidence>
<evidence type="ECO:0000256" key="3">
    <source>
        <dbReference type="ARBA" id="ARBA00022803"/>
    </source>
</evidence>
<dbReference type="InterPro" id="IPR019734">
    <property type="entry name" value="TPR_rpt"/>
</dbReference>
<dbReference type="InterPro" id="IPR044563">
    <property type="entry name" value="Sgt1-like"/>
</dbReference>